<gene>
    <name evidence="8" type="ordered locus">BcerKBAB4_5313</name>
</gene>
<name>A9VVJ2_BACMK</name>
<evidence type="ECO:0000259" key="7">
    <source>
        <dbReference type="PROSITE" id="PS50880"/>
    </source>
</evidence>
<dbReference type="RefSeq" id="WP_012260044.1">
    <property type="nucleotide sequence ID" value="NC_010182.1"/>
</dbReference>
<keyword evidence="2" id="KW-0639">Primosome</keyword>
<accession>A9VVJ2</accession>
<dbReference type="GO" id="GO:0006269">
    <property type="term" value="P:DNA replication, synthesis of primer"/>
    <property type="evidence" value="ECO:0007669"/>
    <property type="project" value="UniProtKB-KW"/>
</dbReference>
<dbReference type="Gene3D" id="3.90.580.10">
    <property type="entry name" value="Zinc finger, CHC2-type domain"/>
    <property type="match status" value="1"/>
</dbReference>
<keyword evidence="1" id="KW-0240">DNA-directed RNA polymerase</keyword>
<dbReference type="HOGENOM" id="CLU_871091_0_0_9"/>
<evidence type="ECO:0000256" key="4">
    <source>
        <dbReference type="ARBA" id="ARBA00022695"/>
    </source>
</evidence>
<evidence type="ECO:0000256" key="1">
    <source>
        <dbReference type="ARBA" id="ARBA00022478"/>
    </source>
</evidence>
<dbReference type="GO" id="GO:1990077">
    <property type="term" value="C:primosome complex"/>
    <property type="evidence" value="ECO:0007669"/>
    <property type="project" value="UniProtKB-KW"/>
</dbReference>
<evidence type="ECO:0000256" key="3">
    <source>
        <dbReference type="ARBA" id="ARBA00022679"/>
    </source>
</evidence>
<evidence type="ECO:0000256" key="6">
    <source>
        <dbReference type="ARBA" id="ARBA00023163"/>
    </source>
</evidence>
<dbReference type="InterPro" id="IPR036977">
    <property type="entry name" value="DNA_primase_Znf_CHC2"/>
</dbReference>
<geneLocation type="plasmid" evidence="8 9">
    <name>pBWB403</name>
</geneLocation>
<dbReference type="Gene3D" id="3.40.1360.10">
    <property type="match status" value="1"/>
</dbReference>
<dbReference type="Proteomes" id="UP000002154">
    <property type="component" value="Plasmid pBWB403"/>
</dbReference>
<dbReference type="SUPFAM" id="SSF56731">
    <property type="entry name" value="DNA primase core"/>
    <property type="match status" value="1"/>
</dbReference>
<evidence type="ECO:0000313" key="9">
    <source>
        <dbReference type="Proteomes" id="UP000002154"/>
    </source>
</evidence>
<dbReference type="Pfam" id="PF13155">
    <property type="entry name" value="Toprim_2"/>
    <property type="match status" value="1"/>
</dbReference>
<evidence type="ECO:0000313" key="8">
    <source>
        <dbReference type="EMBL" id="ABY46807.1"/>
    </source>
</evidence>
<dbReference type="PROSITE" id="PS50880">
    <property type="entry name" value="TOPRIM"/>
    <property type="match status" value="1"/>
</dbReference>
<evidence type="ECO:0000256" key="5">
    <source>
        <dbReference type="ARBA" id="ARBA00022705"/>
    </source>
</evidence>
<evidence type="ECO:0000256" key="2">
    <source>
        <dbReference type="ARBA" id="ARBA00022515"/>
    </source>
</evidence>
<sequence>MAIISIRGRDVDVDVEREIEDYNWYRAKWSADRLIACSPFRYDSSPSFYVYLQDTATAFAGSWGDSGGGGEHQKGHFTQLLSFLRDCSEEEVIEYLLEEYASDWDGTTKLEIDLSRIKMKTEVRGLPMSLIEGLTVHSEYLHGRGVSYETQEYYTTVYDEAKGLVMFPYLTPNGRLAALKKRRTDSKMFFYEGGGVPMRELVYGIDLAHRDNHEIAIVTEAEIDAMYGYSVTGILGLGVGTSSLTKEKASVIRRSPIKELIIASDNDKAGEKLRKQIESEFSGAIRLYSIEFPDGCKDLNDMTPHQLTEAIANKKALEPALFKVA</sequence>
<feature type="domain" description="Toprim" evidence="7">
    <location>
        <begin position="214"/>
        <end position="293"/>
    </location>
</feature>
<keyword evidence="4" id="KW-0548">Nucleotidyltransferase</keyword>
<keyword evidence="8" id="KW-0614">Plasmid</keyword>
<organism evidence="8 9">
    <name type="scientific">Bacillus mycoides (strain KBAB4)</name>
    <name type="common">Bacillus weihenstephanensis</name>
    <dbReference type="NCBI Taxonomy" id="315730"/>
    <lineage>
        <taxon>Bacteria</taxon>
        <taxon>Bacillati</taxon>
        <taxon>Bacillota</taxon>
        <taxon>Bacilli</taxon>
        <taxon>Bacillales</taxon>
        <taxon>Bacillaceae</taxon>
        <taxon>Bacillus</taxon>
        <taxon>Bacillus cereus group</taxon>
    </lineage>
</organism>
<dbReference type="AlphaFoldDB" id="A9VVJ2"/>
<keyword evidence="5" id="KW-0235">DNA replication</keyword>
<dbReference type="KEGG" id="bwe:BcerKBAB4_5313"/>
<dbReference type="InterPro" id="IPR006171">
    <property type="entry name" value="TOPRIM_dom"/>
</dbReference>
<protein>
    <submittedName>
        <fullName evidence="8">DNA primase</fullName>
    </submittedName>
</protein>
<reference evidence="8 9" key="1">
    <citation type="journal article" date="2008" name="Chem. Biol. Interact.">
        <title>Extending the Bacillus cereus group genomics to putative food-borne pathogens of different toxicity.</title>
        <authorList>
            <person name="Lapidus A."/>
            <person name="Goltsman E."/>
            <person name="Auger S."/>
            <person name="Galleron N."/>
            <person name="Segurens B."/>
            <person name="Dossat C."/>
            <person name="Land M.L."/>
            <person name="Broussolle V."/>
            <person name="Brillard J."/>
            <person name="Guinebretiere M.H."/>
            <person name="Sanchis V."/>
            <person name="Nguen-The C."/>
            <person name="Lereclus D."/>
            <person name="Richardson P."/>
            <person name="Wincker P."/>
            <person name="Weissenbach J."/>
            <person name="Ehrlich S.D."/>
            <person name="Sorokin A."/>
        </authorList>
    </citation>
    <scope>NUCLEOTIDE SEQUENCE [LARGE SCALE GENOMIC DNA]</scope>
    <source>
        <strain evidence="8 9">KBAB4</strain>
        <plasmid evidence="8 9">pBWB403</plasmid>
    </source>
</reference>
<dbReference type="GO" id="GO:0000428">
    <property type="term" value="C:DNA-directed RNA polymerase complex"/>
    <property type="evidence" value="ECO:0007669"/>
    <property type="project" value="UniProtKB-KW"/>
</dbReference>
<dbReference type="GO" id="GO:0016779">
    <property type="term" value="F:nucleotidyltransferase activity"/>
    <property type="evidence" value="ECO:0007669"/>
    <property type="project" value="UniProtKB-KW"/>
</dbReference>
<dbReference type="GO" id="GO:0008270">
    <property type="term" value="F:zinc ion binding"/>
    <property type="evidence" value="ECO:0007669"/>
    <property type="project" value="InterPro"/>
</dbReference>
<keyword evidence="6" id="KW-0804">Transcription</keyword>
<keyword evidence="3" id="KW-0808">Transferase</keyword>
<proteinExistence type="predicted"/>
<dbReference type="GO" id="GO:0003677">
    <property type="term" value="F:DNA binding"/>
    <property type="evidence" value="ECO:0007669"/>
    <property type="project" value="InterPro"/>
</dbReference>
<dbReference type="EMBL" id="CP000906">
    <property type="protein sequence ID" value="ABY46807.1"/>
    <property type="molecule type" value="Genomic_DNA"/>
</dbReference>